<evidence type="ECO:0000313" key="2">
    <source>
        <dbReference type="EMBL" id="ATC64627.1"/>
    </source>
</evidence>
<dbReference type="EMBL" id="CP023344">
    <property type="protein sequence ID" value="ATC64627.1"/>
    <property type="molecule type" value="Genomic_DNA"/>
</dbReference>
<dbReference type="Gene3D" id="3.40.50.720">
    <property type="entry name" value="NAD(P)-binding Rossmann-like Domain"/>
    <property type="match status" value="1"/>
</dbReference>
<dbReference type="InterPro" id="IPR000683">
    <property type="entry name" value="Gfo/Idh/MocA-like_OxRdtase_N"/>
</dbReference>
<dbReference type="SUPFAM" id="SSF51735">
    <property type="entry name" value="NAD(P)-binding Rossmann-fold domains"/>
    <property type="match status" value="1"/>
</dbReference>
<name>A0A290Q8Q7_9BACT</name>
<evidence type="ECO:0000313" key="3">
    <source>
        <dbReference type="Proteomes" id="UP000217265"/>
    </source>
</evidence>
<organism evidence="2 3">
    <name type="scientific">Nibricoccus aquaticus</name>
    <dbReference type="NCBI Taxonomy" id="2576891"/>
    <lineage>
        <taxon>Bacteria</taxon>
        <taxon>Pseudomonadati</taxon>
        <taxon>Verrucomicrobiota</taxon>
        <taxon>Opitutia</taxon>
        <taxon>Opitutales</taxon>
        <taxon>Opitutaceae</taxon>
        <taxon>Nibricoccus</taxon>
    </lineage>
</organism>
<dbReference type="Pfam" id="PF01408">
    <property type="entry name" value="GFO_IDH_MocA"/>
    <property type="match status" value="1"/>
</dbReference>
<dbReference type="InterPro" id="IPR036291">
    <property type="entry name" value="NAD(P)-bd_dom_sf"/>
</dbReference>
<protein>
    <submittedName>
        <fullName evidence="2">Oxidoreductase</fullName>
    </submittedName>
</protein>
<dbReference type="Proteomes" id="UP000217265">
    <property type="component" value="Chromosome"/>
</dbReference>
<proteinExistence type="predicted"/>
<dbReference type="RefSeq" id="WP_096056258.1">
    <property type="nucleotide sequence ID" value="NZ_CP023344.1"/>
</dbReference>
<evidence type="ECO:0000259" key="1">
    <source>
        <dbReference type="Pfam" id="PF01408"/>
    </source>
</evidence>
<keyword evidence="3" id="KW-1185">Reference proteome</keyword>
<dbReference type="KEGG" id="vbh:CMV30_12030"/>
<dbReference type="AlphaFoldDB" id="A0A290Q8Q7"/>
<dbReference type="GO" id="GO:0000166">
    <property type="term" value="F:nucleotide binding"/>
    <property type="evidence" value="ECO:0007669"/>
    <property type="project" value="InterPro"/>
</dbReference>
<feature type="domain" description="Gfo/Idh/MocA-like oxidoreductase N-terminal" evidence="1">
    <location>
        <begin position="61"/>
        <end position="136"/>
    </location>
</feature>
<dbReference type="OrthoDB" id="128220at2"/>
<sequence>MNQAPVPLRLGIVGLDSSHAVSLARLCNGTSSLLNARVVAAWAGGSLDLPLSATRIDGFTQEVREIFGVEILDTPEAVAERSDAVAILSMDGRAHPSQFARIASLQRPIFINKPLAITRREAAAVEDLAQKHNVRWFSASALRFAAHYEPKVQNAEVECPLWFEPGNAGWFWYGIHGVELLLKVMGPGVRSVRVKVLPDREILHLDWKNGRRGRVTGLLTREAPYSLSLDGVPQPCIDLAQAVSSLEKSMLTFFQGAPPPVNPEDTLEVIQCIEAANHSRVCGGSKISL</sequence>
<gene>
    <name evidence="2" type="ORF">CMV30_12030</name>
</gene>
<accession>A0A290Q8Q7</accession>
<reference evidence="2 3" key="1">
    <citation type="submission" date="2017-09" db="EMBL/GenBank/DDBJ databases">
        <title>Complete genome sequence of Verrucomicrobial strain HZ-65, isolated from freshwater.</title>
        <authorList>
            <person name="Choi A."/>
        </authorList>
    </citation>
    <scope>NUCLEOTIDE SEQUENCE [LARGE SCALE GENOMIC DNA]</scope>
    <source>
        <strain evidence="2 3">HZ-65</strain>
    </source>
</reference>